<dbReference type="PANTHER" id="PTHR46796">
    <property type="entry name" value="HTH-TYPE TRANSCRIPTIONAL ACTIVATOR RHAS-RELATED"/>
    <property type="match status" value="1"/>
</dbReference>
<dbReference type="Proteomes" id="UP000186917">
    <property type="component" value="Unassembled WGS sequence"/>
</dbReference>
<keyword evidence="2" id="KW-0238">DNA-binding</keyword>
<dbReference type="KEGG" id="fln:FLA_0752"/>
<evidence type="ECO:0000256" key="1">
    <source>
        <dbReference type="ARBA" id="ARBA00023015"/>
    </source>
</evidence>
<dbReference type="PRINTS" id="PR00032">
    <property type="entry name" value="HTHARAC"/>
</dbReference>
<dbReference type="Gene3D" id="1.10.10.60">
    <property type="entry name" value="Homeodomain-like"/>
    <property type="match status" value="1"/>
</dbReference>
<evidence type="ECO:0000256" key="3">
    <source>
        <dbReference type="ARBA" id="ARBA00023163"/>
    </source>
</evidence>
<organism evidence="5 6">
    <name type="scientific">Filimonas lacunae</name>
    <dbReference type="NCBI Taxonomy" id="477680"/>
    <lineage>
        <taxon>Bacteria</taxon>
        <taxon>Pseudomonadati</taxon>
        <taxon>Bacteroidota</taxon>
        <taxon>Chitinophagia</taxon>
        <taxon>Chitinophagales</taxon>
        <taxon>Chitinophagaceae</taxon>
        <taxon>Filimonas</taxon>
    </lineage>
</organism>
<dbReference type="RefSeq" id="WP_076381910.1">
    <property type="nucleotide sequence ID" value="NZ_AP017422.1"/>
</dbReference>
<evidence type="ECO:0000313" key="6">
    <source>
        <dbReference type="Proteomes" id="UP000186917"/>
    </source>
</evidence>
<feature type="domain" description="HTH araC/xylS-type" evidence="4">
    <location>
        <begin position="161"/>
        <end position="262"/>
    </location>
</feature>
<dbReference type="InterPro" id="IPR018060">
    <property type="entry name" value="HTH_AraC"/>
</dbReference>
<protein>
    <submittedName>
        <fullName evidence="5">Transcriptional regulator, AraC family</fullName>
    </submittedName>
</protein>
<gene>
    <name evidence="5" type="ORF">SAMN05421788_11146</name>
</gene>
<dbReference type="GO" id="GO:0043565">
    <property type="term" value="F:sequence-specific DNA binding"/>
    <property type="evidence" value="ECO:0007669"/>
    <property type="project" value="InterPro"/>
</dbReference>
<dbReference type="PANTHER" id="PTHR46796:SF13">
    <property type="entry name" value="HTH-TYPE TRANSCRIPTIONAL ACTIVATOR RHAS"/>
    <property type="match status" value="1"/>
</dbReference>
<reference evidence="6" key="1">
    <citation type="submission" date="2017-01" db="EMBL/GenBank/DDBJ databases">
        <authorList>
            <person name="Varghese N."/>
            <person name="Submissions S."/>
        </authorList>
    </citation>
    <scope>NUCLEOTIDE SEQUENCE [LARGE SCALE GENOMIC DNA]</scope>
    <source>
        <strain evidence="6">DSM 21054</strain>
    </source>
</reference>
<name>A0A173MB13_9BACT</name>
<sequence>MQYREIIPGKRLQPYVKCYYVYEHSGTGVFEDTVFPNGCMEIIFNLGSGQWQTAGDNGFVTNPAVELWGQIVKPLPVKSIGSNTMLGIRFFSHAAACFLDEKVDAFNNQVVDYREAAGNAVEVNHLYHQLLDARSWGQRIVLIEHFLHAKLDAVNVGLNRLLVVNDVMKELRQPDFFDNIDNVASRYGITSRYLQKLFVQYTGLTPKLYSKIHRFQNSLRLIGQSDVSLTSIAYDCGYFDQSHFIREFKSFTGLTPSGYALESSPLTTAISV</sequence>
<evidence type="ECO:0000256" key="2">
    <source>
        <dbReference type="ARBA" id="ARBA00023125"/>
    </source>
</evidence>
<dbReference type="STRING" id="477680.SAMN05421788_11146"/>
<dbReference type="Pfam" id="PF20240">
    <property type="entry name" value="DUF6597"/>
    <property type="match status" value="1"/>
</dbReference>
<keyword evidence="1" id="KW-0805">Transcription regulation</keyword>
<dbReference type="SMART" id="SM00342">
    <property type="entry name" value="HTH_ARAC"/>
    <property type="match status" value="1"/>
</dbReference>
<dbReference type="SUPFAM" id="SSF46689">
    <property type="entry name" value="Homeodomain-like"/>
    <property type="match status" value="1"/>
</dbReference>
<dbReference type="EMBL" id="FTOR01000011">
    <property type="protein sequence ID" value="SIT32174.1"/>
    <property type="molecule type" value="Genomic_DNA"/>
</dbReference>
<evidence type="ECO:0000259" key="4">
    <source>
        <dbReference type="PROSITE" id="PS01124"/>
    </source>
</evidence>
<evidence type="ECO:0000313" key="5">
    <source>
        <dbReference type="EMBL" id="SIT32174.1"/>
    </source>
</evidence>
<dbReference type="AlphaFoldDB" id="A0A173MB13"/>
<dbReference type="InterPro" id="IPR046532">
    <property type="entry name" value="DUF6597"/>
</dbReference>
<dbReference type="Pfam" id="PF12833">
    <property type="entry name" value="HTH_18"/>
    <property type="match status" value="1"/>
</dbReference>
<proteinExistence type="predicted"/>
<accession>A0A173MB13</accession>
<dbReference type="InterPro" id="IPR020449">
    <property type="entry name" value="Tscrpt_reg_AraC-type_HTH"/>
</dbReference>
<dbReference type="PROSITE" id="PS01124">
    <property type="entry name" value="HTH_ARAC_FAMILY_2"/>
    <property type="match status" value="1"/>
</dbReference>
<keyword evidence="3" id="KW-0804">Transcription</keyword>
<dbReference type="InterPro" id="IPR050204">
    <property type="entry name" value="AraC_XylS_family_regulators"/>
</dbReference>
<dbReference type="InterPro" id="IPR009057">
    <property type="entry name" value="Homeodomain-like_sf"/>
</dbReference>
<keyword evidence="6" id="KW-1185">Reference proteome</keyword>
<dbReference type="GO" id="GO:0003700">
    <property type="term" value="F:DNA-binding transcription factor activity"/>
    <property type="evidence" value="ECO:0007669"/>
    <property type="project" value="InterPro"/>
</dbReference>